<gene>
    <name evidence="2" type="ORF">PoB_003891200</name>
</gene>
<dbReference type="AlphaFoldDB" id="A0AAV4AZT7"/>
<evidence type="ECO:0000313" key="2">
    <source>
        <dbReference type="EMBL" id="GFO12407.1"/>
    </source>
</evidence>
<sequence length="85" mass="9663">MSNDSEAKSPMKHLQTSPHQGDHRLLNPPSDQDQRGVDNQPRRLWRGPNPRQKGPCRSQISLASYRVTDAPWILETNCETSSLKN</sequence>
<keyword evidence="3" id="KW-1185">Reference proteome</keyword>
<dbReference type="Proteomes" id="UP000735302">
    <property type="component" value="Unassembled WGS sequence"/>
</dbReference>
<evidence type="ECO:0000256" key="1">
    <source>
        <dbReference type="SAM" id="MobiDB-lite"/>
    </source>
</evidence>
<evidence type="ECO:0000313" key="3">
    <source>
        <dbReference type="Proteomes" id="UP000735302"/>
    </source>
</evidence>
<proteinExistence type="predicted"/>
<feature type="region of interest" description="Disordered" evidence="1">
    <location>
        <begin position="1"/>
        <end position="58"/>
    </location>
</feature>
<organism evidence="2 3">
    <name type="scientific">Plakobranchus ocellatus</name>
    <dbReference type="NCBI Taxonomy" id="259542"/>
    <lineage>
        <taxon>Eukaryota</taxon>
        <taxon>Metazoa</taxon>
        <taxon>Spiralia</taxon>
        <taxon>Lophotrochozoa</taxon>
        <taxon>Mollusca</taxon>
        <taxon>Gastropoda</taxon>
        <taxon>Heterobranchia</taxon>
        <taxon>Euthyneura</taxon>
        <taxon>Panpulmonata</taxon>
        <taxon>Sacoglossa</taxon>
        <taxon>Placobranchoidea</taxon>
        <taxon>Plakobranchidae</taxon>
        <taxon>Plakobranchus</taxon>
    </lineage>
</organism>
<accession>A0AAV4AZT7</accession>
<comment type="caution">
    <text evidence="2">The sequence shown here is derived from an EMBL/GenBank/DDBJ whole genome shotgun (WGS) entry which is preliminary data.</text>
</comment>
<protein>
    <submittedName>
        <fullName evidence="2">Uncharacterized protein</fullName>
    </submittedName>
</protein>
<dbReference type="EMBL" id="BLXT01004423">
    <property type="protein sequence ID" value="GFO12407.1"/>
    <property type="molecule type" value="Genomic_DNA"/>
</dbReference>
<name>A0AAV4AZT7_9GAST</name>
<reference evidence="2 3" key="1">
    <citation type="journal article" date="2021" name="Elife">
        <title>Chloroplast acquisition without the gene transfer in kleptoplastic sea slugs, Plakobranchus ocellatus.</title>
        <authorList>
            <person name="Maeda T."/>
            <person name="Takahashi S."/>
            <person name="Yoshida T."/>
            <person name="Shimamura S."/>
            <person name="Takaki Y."/>
            <person name="Nagai Y."/>
            <person name="Toyoda A."/>
            <person name="Suzuki Y."/>
            <person name="Arimoto A."/>
            <person name="Ishii H."/>
            <person name="Satoh N."/>
            <person name="Nishiyama T."/>
            <person name="Hasebe M."/>
            <person name="Maruyama T."/>
            <person name="Minagawa J."/>
            <person name="Obokata J."/>
            <person name="Shigenobu S."/>
        </authorList>
    </citation>
    <scope>NUCLEOTIDE SEQUENCE [LARGE SCALE GENOMIC DNA]</scope>
</reference>